<name>A0A196SKB6_BLAHN</name>
<proteinExistence type="predicted"/>
<dbReference type="STRING" id="478820.A0A196SKB6"/>
<dbReference type="PANTHER" id="PTHR44826">
    <property type="entry name" value="SPORE COAT PROTEIN SP85"/>
    <property type="match status" value="1"/>
</dbReference>
<evidence type="ECO:0000313" key="1">
    <source>
        <dbReference type="EMBL" id="OAO17493.1"/>
    </source>
</evidence>
<organism evidence="1 2">
    <name type="scientific">Blastocystis sp. subtype 1 (strain ATCC 50177 / NandII)</name>
    <dbReference type="NCBI Taxonomy" id="478820"/>
    <lineage>
        <taxon>Eukaryota</taxon>
        <taxon>Sar</taxon>
        <taxon>Stramenopiles</taxon>
        <taxon>Bigyra</taxon>
        <taxon>Opalozoa</taxon>
        <taxon>Opalinata</taxon>
        <taxon>Blastocystidae</taxon>
        <taxon>Blastocystis</taxon>
    </lineage>
</organism>
<protein>
    <submittedName>
        <fullName evidence="1">Uncharacterized protein</fullName>
    </submittedName>
</protein>
<gene>
    <name evidence="1" type="ORF">AV274_0736</name>
</gene>
<dbReference type="Proteomes" id="UP000078348">
    <property type="component" value="Unassembled WGS sequence"/>
</dbReference>
<accession>A0A196SKB6</accession>
<dbReference type="AlphaFoldDB" id="A0A196SKB6"/>
<comment type="caution">
    <text evidence="1">The sequence shown here is derived from an EMBL/GenBank/DDBJ whole genome shotgun (WGS) entry which is preliminary data.</text>
</comment>
<dbReference type="EMBL" id="LXWW01000027">
    <property type="protein sequence ID" value="OAO17493.1"/>
    <property type="molecule type" value="Genomic_DNA"/>
</dbReference>
<evidence type="ECO:0000313" key="2">
    <source>
        <dbReference type="Proteomes" id="UP000078348"/>
    </source>
</evidence>
<feature type="non-terminal residue" evidence="1">
    <location>
        <position position="213"/>
    </location>
</feature>
<reference evidence="1 2" key="1">
    <citation type="submission" date="2016-05" db="EMBL/GenBank/DDBJ databases">
        <title>Nuclear genome of Blastocystis sp. subtype 1 NandII.</title>
        <authorList>
            <person name="Gentekaki E."/>
            <person name="Curtis B."/>
            <person name="Stairs C."/>
            <person name="Eme L."/>
            <person name="Herman E."/>
            <person name="Klimes V."/>
            <person name="Arias M.C."/>
            <person name="Elias M."/>
            <person name="Hilliou F."/>
            <person name="Klute M."/>
            <person name="Malik S.-B."/>
            <person name="Pightling A."/>
            <person name="Rachubinski R."/>
            <person name="Salas D."/>
            <person name="Schlacht A."/>
            <person name="Suga H."/>
            <person name="Archibald J."/>
            <person name="Ball S.G."/>
            <person name="Clark G."/>
            <person name="Dacks J."/>
            <person name="Van Der Giezen M."/>
            <person name="Tsaousis A."/>
            <person name="Roger A."/>
        </authorList>
    </citation>
    <scope>NUCLEOTIDE SEQUENCE [LARGE SCALE GENOMIC DNA]</scope>
    <source>
        <strain evidence="2">ATCC 50177 / NandII</strain>
    </source>
</reference>
<keyword evidence="2" id="KW-1185">Reference proteome</keyword>
<sequence length="213" mass="22979">MLPALQPMARDLSRIPRNNMYNGKVQLLPQGAGQPNPATKGLGVPIQPNLAPAPELNRRQSADCGSQALPFPCALPGKGSVVFPNSLELPASPPTKSFAPILPNSLAPRRGPPTAPFVLPAMPQPAMQPAMQPTMQPTIQPTMQPTMQPTLQPTMQPTMQPTLQPTMQPTMQPTLQPTMQPTMQPTLQPTMQPTMQPTLQPTMQPTMQPTLQP</sequence>
<dbReference type="InterPro" id="IPR051860">
    <property type="entry name" value="Plasmodium_CSP_Invasion"/>
</dbReference>